<evidence type="ECO:0000259" key="1">
    <source>
        <dbReference type="PROSITE" id="PS50181"/>
    </source>
</evidence>
<dbReference type="InterPro" id="IPR001810">
    <property type="entry name" value="F-box_dom"/>
</dbReference>
<dbReference type="SMART" id="SM00256">
    <property type="entry name" value="FBOX"/>
    <property type="match status" value="1"/>
</dbReference>
<gene>
    <name evidence="2" type="ORF">PYW07_009006</name>
</gene>
<proteinExistence type="predicted"/>
<dbReference type="GO" id="GO:0031146">
    <property type="term" value="P:SCF-dependent proteasomal ubiquitin-dependent protein catabolic process"/>
    <property type="evidence" value="ECO:0007669"/>
    <property type="project" value="TreeGrafter"/>
</dbReference>
<dbReference type="Pfam" id="PF12937">
    <property type="entry name" value="F-box-like"/>
    <property type="match status" value="1"/>
</dbReference>
<feature type="domain" description="F-box" evidence="1">
    <location>
        <begin position="3"/>
        <end position="50"/>
    </location>
</feature>
<dbReference type="Gene3D" id="1.20.1280.50">
    <property type="match status" value="1"/>
</dbReference>
<organism evidence="2 3">
    <name type="scientific">Mythimna separata</name>
    <name type="common">Oriental armyworm</name>
    <name type="synonym">Pseudaletia separata</name>
    <dbReference type="NCBI Taxonomy" id="271217"/>
    <lineage>
        <taxon>Eukaryota</taxon>
        <taxon>Metazoa</taxon>
        <taxon>Ecdysozoa</taxon>
        <taxon>Arthropoda</taxon>
        <taxon>Hexapoda</taxon>
        <taxon>Insecta</taxon>
        <taxon>Pterygota</taxon>
        <taxon>Neoptera</taxon>
        <taxon>Endopterygota</taxon>
        <taxon>Lepidoptera</taxon>
        <taxon>Glossata</taxon>
        <taxon>Ditrysia</taxon>
        <taxon>Noctuoidea</taxon>
        <taxon>Noctuidae</taxon>
        <taxon>Noctuinae</taxon>
        <taxon>Hadenini</taxon>
        <taxon>Mythimna</taxon>
    </lineage>
</organism>
<evidence type="ECO:0000313" key="3">
    <source>
        <dbReference type="Proteomes" id="UP001231518"/>
    </source>
</evidence>
<dbReference type="InterPro" id="IPR036047">
    <property type="entry name" value="F-box-like_dom_sf"/>
</dbReference>
<dbReference type="InterPro" id="IPR036322">
    <property type="entry name" value="WD40_repeat_dom_sf"/>
</dbReference>
<sequence>MSTDNIQLLPVDILVNIFKRLNLSDLHNVMLSCKIFYDLIKNDNTIWRPHARNRLMIDFSDSSKSNELWFYRCRTSYNWCKGYYQSKVVINHYTNYMPWLTFHNSKILLVSVGSELHCYPTNRKGFPNCREALWKVDVPKIQRQDVRTHDISRFVIKNNYIVSGNRDGCLAVYLANNPKKRPWLQYHIQNCHGNGQKEVTAVEVLDTGAQLTVVTGSYVSNELRFYGFSKDDNSNTTYILRGDEPNIRSIGFYERTGTKCLALNEFTDQIAIGLNGNSKPLLLDAYTPKFVMTADTTRNPKQEIRDIRWHDEHTLLYVTHSGVLEMIDVRERQVVYSSKDPFQSTFYCVKSDGQWGVVAGSAEYSRCVLFDTRNQTKHVQLYFTQKKTSPVYSLDFDAYRLITAVDRGVAVLNFNITAASEQQKDYSHIFH</sequence>
<evidence type="ECO:0000313" key="2">
    <source>
        <dbReference type="EMBL" id="KAJ8709180.1"/>
    </source>
</evidence>
<protein>
    <recommendedName>
        <fullName evidence="1">F-box domain-containing protein</fullName>
    </recommendedName>
</protein>
<reference evidence="2" key="1">
    <citation type="submission" date="2023-03" db="EMBL/GenBank/DDBJ databases">
        <title>Chromosome-level genomes of two armyworms, Mythimna separata and Mythimna loreyi, provide insights into the biosynthesis and reception of sex pheromones.</title>
        <authorList>
            <person name="Zhao H."/>
        </authorList>
    </citation>
    <scope>NUCLEOTIDE SEQUENCE</scope>
    <source>
        <strain evidence="2">BeijingLab</strain>
        <tissue evidence="2">Pupa</tissue>
    </source>
</reference>
<dbReference type="Proteomes" id="UP001231518">
    <property type="component" value="Chromosome 22"/>
</dbReference>
<dbReference type="InterPro" id="IPR015943">
    <property type="entry name" value="WD40/YVTN_repeat-like_dom_sf"/>
</dbReference>
<dbReference type="PANTHER" id="PTHR14381:SF1">
    <property type="entry name" value="F-BOX_WD REPEAT-CONTAINING PROTEIN 4"/>
    <property type="match status" value="1"/>
</dbReference>
<dbReference type="InterPro" id="IPR052301">
    <property type="entry name" value="SCF_F-box/WD-repeat"/>
</dbReference>
<dbReference type="PANTHER" id="PTHR14381">
    <property type="entry name" value="DACTYLIN"/>
    <property type="match status" value="1"/>
</dbReference>
<dbReference type="AlphaFoldDB" id="A0AAD8DMV1"/>
<dbReference type="SUPFAM" id="SSF81383">
    <property type="entry name" value="F-box domain"/>
    <property type="match status" value="1"/>
</dbReference>
<name>A0AAD8DMV1_MYTSE</name>
<dbReference type="Gene3D" id="2.130.10.10">
    <property type="entry name" value="YVTN repeat-like/Quinoprotein amine dehydrogenase"/>
    <property type="match status" value="1"/>
</dbReference>
<dbReference type="CDD" id="cd09917">
    <property type="entry name" value="F-box_SF"/>
    <property type="match status" value="1"/>
</dbReference>
<keyword evidence="3" id="KW-1185">Reference proteome</keyword>
<dbReference type="PROSITE" id="PS50181">
    <property type="entry name" value="FBOX"/>
    <property type="match status" value="1"/>
</dbReference>
<comment type="caution">
    <text evidence="2">The sequence shown here is derived from an EMBL/GenBank/DDBJ whole genome shotgun (WGS) entry which is preliminary data.</text>
</comment>
<dbReference type="GO" id="GO:0019005">
    <property type="term" value="C:SCF ubiquitin ligase complex"/>
    <property type="evidence" value="ECO:0007669"/>
    <property type="project" value="TreeGrafter"/>
</dbReference>
<dbReference type="EMBL" id="JARGEI010000024">
    <property type="protein sequence ID" value="KAJ8709180.1"/>
    <property type="molecule type" value="Genomic_DNA"/>
</dbReference>
<dbReference type="SUPFAM" id="SSF50978">
    <property type="entry name" value="WD40 repeat-like"/>
    <property type="match status" value="1"/>
</dbReference>
<accession>A0AAD8DMV1</accession>